<dbReference type="EMBL" id="CM026432">
    <property type="protein sequence ID" value="KAG0555910.1"/>
    <property type="molecule type" value="Genomic_DNA"/>
</dbReference>
<organism evidence="1 2">
    <name type="scientific">Ceratodon purpureus</name>
    <name type="common">Fire moss</name>
    <name type="synonym">Dicranum purpureum</name>
    <dbReference type="NCBI Taxonomy" id="3225"/>
    <lineage>
        <taxon>Eukaryota</taxon>
        <taxon>Viridiplantae</taxon>
        <taxon>Streptophyta</taxon>
        <taxon>Embryophyta</taxon>
        <taxon>Bryophyta</taxon>
        <taxon>Bryophytina</taxon>
        <taxon>Bryopsida</taxon>
        <taxon>Dicranidae</taxon>
        <taxon>Pseudoditrichales</taxon>
        <taxon>Ditrichaceae</taxon>
        <taxon>Ceratodon</taxon>
    </lineage>
</organism>
<accession>A0A8T0GA15</accession>
<reference evidence="1 2" key="1">
    <citation type="submission" date="2020-06" db="EMBL/GenBank/DDBJ databases">
        <title>WGS assembly of Ceratodon purpureus strain R40.</title>
        <authorList>
            <person name="Carey S.B."/>
            <person name="Jenkins J."/>
            <person name="Shu S."/>
            <person name="Lovell J.T."/>
            <person name="Sreedasyam A."/>
            <person name="Maumus F."/>
            <person name="Tiley G.P."/>
            <person name="Fernandez-Pozo N."/>
            <person name="Barry K."/>
            <person name="Chen C."/>
            <person name="Wang M."/>
            <person name="Lipzen A."/>
            <person name="Daum C."/>
            <person name="Saski C.A."/>
            <person name="Payton A.C."/>
            <person name="Mcbreen J.C."/>
            <person name="Conrad R.E."/>
            <person name="Kollar L.M."/>
            <person name="Olsson S."/>
            <person name="Huttunen S."/>
            <person name="Landis J.B."/>
            <person name="Wickett N.J."/>
            <person name="Johnson M.G."/>
            <person name="Rensing S.A."/>
            <person name="Grimwood J."/>
            <person name="Schmutz J."/>
            <person name="Mcdaniel S.F."/>
        </authorList>
    </citation>
    <scope>NUCLEOTIDE SEQUENCE [LARGE SCALE GENOMIC DNA]</scope>
    <source>
        <strain evidence="1 2">R40</strain>
    </source>
</reference>
<dbReference type="AlphaFoldDB" id="A0A8T0GA15"/>
<dbReference type="Proteomes" id="UP000822688">
    <property type="component" value="Chromosome 11"/>
</dbReference>
<protein>
    <submittedName>
        <fullName evidence="1">Uncharacterized protein</fullName>
    </submittedName>
</protein>
<name>A0A8T0GA15_CERPU</name>
<gene>
    <name evidence="1" type="ORF">KC19_11G012000</name>
</gene>
<evidence type="ECO:0000313" key="2">
    <source>
        <dbReference type="Proteomes" id="UP000822688"/>
    </source>
</evidence>
<keyword evidence="2" id="KW-1185">Reference proteome</keyword>
<proteinExistence type="predicted"/>
<comment type="caution">
    <text evidence="1">The sequence shown here is derived from an EMBL/GenBank/DDBJ whole genome shotgun (WGS) entry which is preliminary data.</text>
</comment>
<sequence>MVGNRFHVNWASCLLSASLLILYDDKGLRSKELKYEFSRKFHKPYTEIS</sequence>
<evidence type="ECO:0000313" key="1">
    <source>
        <dbReference type="EMBL" id="KAG0555910.1"/>
    </source>
</evidence>